<dbReference type="InterPro" id="IPR039753">
    <property type="entry name" value="RG7MT1"/>
</dbReference>
<organism evidence="15">
    <name type="scientific">Polypedilum nubifer</name>
    <dbReference type="NCBI Taxonomy" id="54969"/>
    <lineage>
        <taxon>Eukaryota</taxon>
        <taxon>Metazoa</taxon>
        <taxon>Ecdysozoa</taxon>
        <taxon>Arthropoda</taxon>
        <taxon>Hexapoda</taxon>
        <taxon>Insecta</taxon>
        <taxon>Pterygota</taxon>
        <taxon>Neoptera</taxon>
        <taxon>Endopterygota</taxon>
        <taxon>Diptera</taxon>
        <taxon>Nematocera</taxon>
        <taxon>Chironomoidea</taxon>
        <taxon>Chironomidae</taxon>
        <taxon>Chironominae</taxon>
        <taxon>Polypedilum</taxon>
        <taxon>Polypedilum</taxon>
    </lineage>
</organism>
<keyword evidence="8 12" id="KW-0506">mRNA capping</keyword>
<dbReference type="GO" id="GO:0004482">
    <property type="term" value="F:mRNA 5'-cap (guanine-N7-)-methyltransferase activity"/>
    <property type="evidence" value="ECO:0007669"/>
    <property type="project" value="UniProtKB-EC"/>
</dbReference>
<evidence type="ECO:0000256" key="8">
    <source>
        <dbReference type="ARBA" id="ARBA00023042"/>
    </source>
</evidence>
<evidence type="ECO:0000256" key="3">
    <source>
        <dbReference type="ARBA" id="ARBA00022603"/>
    </source>
</evidence>
<keyword evidence="5 15" id="KW-0808">Transferase</keyword>
<evidence type="ECO:0000313" key="15">
    <source>
        <dbReference type="EMBL" id="AOG17768.1"/>
    </source>
</evidence>
<feature type="compositionally biased region" description="Acidic residues" evidence="13">
    <location>
        <begin position="38"/>
        <end position="48"/>
    </location>
</feature>
<keyword evidence="7" id="KW-0694">RNA-binding</keyword>
<feature type="non-terminal residue" evidence="15">
    <location>
        <position position="400"/>
    </location>
</feature>
<dbReference type="PROSITE" id="PS51562">
    <property type="entry name" value="RNA_CAP0_MT"/>
    <property type="match status" value="1"/>
</dbReference>
<feature type="region of interest" description="Disordered" evidence="13">
    <location>
        <begin position="1"/>
        <end position="61"/>
    </location>
</feature>
<evidence type="ECO:0000256" key="10">
    <source>
        <dbReference type="ARBA" id="ARBA00044712"/>
    </source>
</evidence>
<reference evidence="15" key="1">
    <citation type="submission" date="2016-01" db="EMBL/GenBank/DDBJ databases">
        <title>Diversity of S-adenosylmethionine dependent methyltransferases of the cryptobiotic chironomid in relation to desiccation stress resistance.</title>
        <authorList>
            <person name="Deviatiiarov R."/>
            <person name="Gusev O."/>
            <person name="Aupov R."/>
            <person name="Cornette R."/>
            <person name="Kikawada T."/>
        </authorList>
    </citation>
    <scope>NUCLEOTIDE SEQUENCE</scope>
</reference>
<dbReference type="Gene3D" id="3.40.50.150">
    <property type="entry name" value="Vaccinia Virus protein VP39"/>
    <property type="match status" value="1"/>
</dbReference>
<dbReference type="InterPro" id="IPR016899">
    <property type="entry name" value="mRNA_G-N7_MeTrfase_euk"/>
</dbReference>
<comment type="catalytic activity">
    <reaction evidence="10">
        <text>a 5'-end (5'-triphosphoguanosine)-ribonucleoside in mRNA + S-adenosyl-L-methionine = a 5'-end (N(7)-methyl 5'-triphosphoguanosine)-ribonucleoside in mRNA + S-adenosyl-L-homocysteine</text>
        <dbReference type="Rhea" id="RHEA:67008"/>
        <dbReference type="Rhea" id="RHEA-COMP:17166"/>
        <dbReference type="Rhea" id="RHEA-COMP:17167"/>
        <dbReference type="ChEBI" id="CHEBI:57856"/>
        <dbReference type="ChEBI" id="CHEBI:59789"/>
        <dbReference type="ChEBI" id="CHEBI:156461"/>
        <dbReference type="ChEBI" id="CHEBI:167617"/>
        <dbReference type="EC" id="2.1.1.56"/>
    </reaction>
</comment>
<dbReference type="InterPro" id="IPR004971">
    <property type="entry name" value="mRNA_G-N7_MeTrfase_dom"/>
</dbReference>
<dbReference type="EMBL" id="KU659970">
    <property type="protein sequence ID" value="AOG17768.1"/>
    <property type="molecule type" value="mRNA"/>
</dbReference>
<keyword evidence="6" id="KW-0949">S-adenosyl-L-methionine</keyword>
<feature type="compositionally biased region" description="Basic and acidic residues" evidence="13">
    <location>
        <begin position="19"/>
        <end position="37"/>
    </location>
</feature>
<evidence type="ECO:0000256" key="2">
    <source>
        <dbReference type="ARBA" id="ARBA00011926"/>
    </source>
</evidence>
<feature type="site" description="mRNA cap binding" evidence="12">
    <location>
        <position position="387"/>
    </location>
</feature>
<keyword evidence="3 15" id="KW-0489">Methyltransferase</keyword>
<feature type="binding site" evidence="11">
    <location>
        <position position="207"/>
    </location>
    <ligand>
        <name>S-adenosyl-L-methionine</name>
        <dbReference type="ChEBI" id="CHEBI:59789"/>
    </ligand>
</feature>
<feature type="domain" description="MRNA cap 0 methyltransferase" evidence="14">
    <location>
        <begin position="82"/>
        <end position="395"/>
    </location>
</feature>
<evidence type="ECO:0000259" key="14">
    <source>
        <dbReference type="PROSITE" id="PS51562"/>
    </source>
</evidence>
<feature type="site" description="mRNA cap binding" evidence="12">
    <location>
        <position position="206"/>
    </location>
</feature>
<dbReference type="SUPFAM" id="SSF53335">
    <property type="entry name" value="S-adenosyl-L-methionine-dependent methyltransferases"/>
    <property type="match status" value="1"/>
</dbReference>
<feature type="binding site" evidence="11">
    <location>
        <position position="122"/>
    </location>
    <ligand>
        <name>S-adenosyl-L-methionine</name>
        <dbReference type="ChEBI" id="CHEBI:59789"/>
    </ligand>
</feature>
<sequence length="400" mass="46229">MDENIIASDEEFIEDEEQVEKRQGVKRKYEDAVSQRDNDDEEEEEEGGEGSSQNNPGTDNSAVVAKHYNQLQEKGLAERFNSKIFYLRNFNNWIKSMLISDYLDRIKNSQQYGSPLRVLDMCCGKGGDLLKWQKGNITYLICTDIADVSIEQCRARYQKITAHDPPDRKSFHAEFFTADSTRDRLRERYSDPSIELNLVSCQFAFHYCFESPKQAEQMLKNVSECLRVGGYFIGTIPDAKDIMKRLRKAQTDTFGNDIFQIKFLSDPDDLPIFGAKYNFHLDGVVDCPEFLVYFPAFVKLAKKYNLQLIESVRFEDYFQMKVSRGKGLIEKMQAVERYGLNGNRSLSRSNEEEYKHAKDFLLQKGGYDNRRKCGTLSASEWEAASLYMTFAFQKVKGPIE</sequence>
<dbReference type="PANTHER" id="PTHR12189">
    <property type="entry name" value="MRNA GUANINE-7- METHYLTRANSFERASE"/>
    <property type="match status" value="1"/>
</dbReference>
<evidence type="ECO:0000256" key="1">
    <source>
        <dbReference type="ARBA" id="ARBA00004123"/>
    </source>
</evidence>
<feature type="site" description="mRNA cap binding" evidence="12">
    <location>
        <position position="131"/>
    </location>
</feature>
<dbReference type="AlphaFoldDB" id="A0A1B3PDG3"/>
<feature type="binding site" evidence="11">
    <location>
        <position position="144"/>
    </location>
    <ligand>
        <name>S-adenosyl-L-methionine</name>
        <dbReference type="ChEBI" id="CHEBI:59789"/>
    </ligand>
</feature>
<proteinExistence type="evidence at transcript level"/>
<feature type="binding site" evidence="11">
    <location>
        <position position="95"/>
    </location>
    <ligand>
        <name>S-adenosyl-L-methionine</name>
        <dbReference type="ChEBI" id="CHEBI:59789"/>
    </ligand>
</feature>
<dbReference type="PIRSF" id="PIRSF028762">
    <property type="entry name" value="ABD1"/>
    <property type="match status" value="1"/>
</dbReference>
<feature type="compositionally biased region" description="Acidic residues" evidence="13">
    <location>
        <begin position="1"/>
        <end position="18"/>
    </location>
</feature>
<name>A0A1B3PDG3_9DIPT</name>
<evidence type="ECO:0000256" key="6">
    <source>
        <dbReference type="ARBA" id="ARBA00022691"/>
    </source>
</evidence>
<accession>A0A1B3PDG3</accession>
<feature type="binding site" evidence="12">
    <location>
        <begin position="91"/>
        <end position="92"/>
    </location>
    <ligand>
        <name>mRNA</name>
        <dbReference type="ChEBI" id="CHEBI:33699"/>
    </ligand>
</feature>
<keyword evidence="4" id="KW-0507">mRNA processing</keyword>
<dbReference type="PANTHER" id="PTHR12189:SF2">
    <property type="entry name" value="MRNA CAP GUANINE-N7 METHYLTRANSFERASE"/>
    <property type="match status" value="1"/>
</dbReference>
<dbReference type="GO" id="GO:0005634">
    <property type="term" value="C:nucleus"/>
    <property type="evidence" value="ECO:0007669"/>
    <property type="project" value="UniProtKB-SubCell"/>
</dbReference>
<dbReference type="InterPro" id="IPR029063">
    <property type="entry name" value="SAM-dependent_MTases_sf"/>
</dbReference>
<evidence type="ECO:0000256" key="11">
    <source>
        <dbReference type="PIRSR" id="PIRSR028762-1"/>
    </source>
</evidence>
<evidence type="ECO:0000256" key="7">
    <source>
        <dbReference type="ARBA" id="ARBA00022884"/>
    </source>
</evidence>
<gene>
    <name evidence="15" type="primary">RNA-MT5</name>
</gene>
<feature type="binding site" evidence="11">
    <location>
        <position position="202"/>
    </location>
    <ligand>
        <name>S-adenosyl-L-methionine</name>
        <dbReference type="ChEBI" id="CHEBI:59789"/>
    </ligand>
</feature>
<dbReference type="GO" id="GO:0003723">
    <property type="term" value="F:RNA binding"/>
    <property type="evidence" value="ECO:0007669"/>
    <property type="project" value="UniProtKB-KW"/>
</dbReference>
<comment type="subcellular location">
    <subcellularLocation>
        <location evidence="1">Nucleus</location>
    </subcellularLocation>
</comment>
<feature type="site" description="mRNA cap binding" evidence="12">
    <location>
        <position position="156"/>
    </location>
</feature>
<dbReference type="CDD" id="cd02440">
    <property type="entry name" value="AdoMet_MTases"/>
    <property type="match status" value="1"/>
</dbReference>
<evidence type="ECO:0000256" key="4">
    <source>
        <dbReference type="ARBA" id="ARBA00022664"/>
    </source>
</evidence>
<feature type="site" description="mRNA cap binding" evidence="12">
    <location>
        <position position="125"/>
    </location>
</feature>
<evidence type="ECO:0000256" key="12">
    <source>
        <dbReference type="PIRSR" id="PIRSR028762-2"/>
    </source>
</evidence>
<evidence type="ECO:0000256" key="13">
    <source>
        <dbReference type="SAM" id="MobiDB-lite"/>
    </source>
</evidence>
<feature type="binding site" evidence="11">
    <location>
        <position position="179"/>
    </location>
    <ligand>
        <name>S-adenosyl-L-methionine</name>
        <dbReference type="ChEBI" id="CHEBI:59789"/>
    </ligand>
</feature>
<protein>
    <recommendedName>
        <fullName evidence="2">mRNA (guanine-N(7))-methyltransferase</fullName>
        <ecNumber evidence="2">2.1.1.56</ecNumber>
    </recommendedName>
</protein>
<dbReference type="EC" id="2.1.1.56" evidence="2"/>
<dbReference type="Pfam" id="PF03291">
    <property type="entry name" value="mRNA_G-N7_MeTrfase"/>
    <property type="match status" value="1"/>
</dbReference>
<evidence type="ECO:0000256" key="9">
    <source>
        <dbReference type="ARBA" id="ARBA00023242"/>
    </source>
</evidence>
<evidence type="ECO:0000256" key="5">
    <source>
        <dbReference type="ARBA" id="ARBA00022679"/>
    </source>
</evidence>
<keyword evidence="9" id="KW-0539">Nucleus</keyword>
<feature type="compositionally biased region" description="Polar residues" evidence="13">
    <location>
        <begin position="51"/>
        <end position="61"/>
    </location>
</feature>
<feature type="site" description="mRNA cap binding" evidence="12">
    <location>
        <position position="289"/>
    </location>
</feature>